<proteinExistence type="predicted"/>
<feature type="coiled-coil region" evidence="2">
    <location>
        <begin position="82"/>
        <end position="109"/>
    </location>
</feature>
<accession>A0A411ZTP0</accession>
<keyword evidence="2" id="KW-0175">Coiled coil</keyword>
<keyword evidence="1" id="KW-0456">Lyase</keyword>
<dbReference type="Proteomes" id="UP000284662">
    <property type="component" value="Unassembled WGS sequence"/>
</dbReference>
<dbReference type="InterPro" id="IPR006680">
    <property type="entry name" value="Amidohydro-rel"/>
</dbReference>
<dbReference type="Gene3D" id="3.20.20.140">
    <property type="entry name" value="Metal-dependent hydrolases"/>
    <property type="match status" value="1"/>
</dbReference>
<keyword evidence="4" id="KW-0378">Hydrolase</keyword>
<sequence length="294" mass="34140">MMDKIIDCHMHFSAKGIFNKTAENIGLKCTLEEVQNEFKKNNIVLGIGMGVDICEENNLSNPQIIYHGKEKFPPFLAQCLGINALAINKENLKDTLDSFKQKLEENSTVGLKIYTGYQPYLATDKKYRDFYKLAQKYDVPVVFHMGDTANSMGKLKYSQPLIIDEVAVDFPKVKFVIAHCGTPWVADAVEVVAKNKNVYMDLSGLMEGKFKAKKQIKEFKPYLNIFRTWFNYLHDYQKLMYGSDWPLVDMKEYIKVIQSIIPKKAYDDVYYHNALKVFDRLPEYLKKQEKKIYD</sequence>
<dbReference type="Pfam" id="PF04909">
    <property type="entry name" value="Amidohydro_2"/>
    <property type="match status" value="1"/>
</dbReference>
<gene>
    <name evidence="4" type="ORF">DWZ11_05505</name>
</gene>
<feature type="domain" description="Amidohydrolase-related" evidence="3">
    <location>
        <begin position="89"/>
        <end position="279"/>
    </location>
</feature>
<dbReference type="GO" id="GO:0016787">
    <property type="term" value="F:hydrolase activity"/>
    <property type="evidence" value="ECO:0007669"/>
    <property type="project" value="UniProtKB-KW"/>
</dbReference>
<reference evidence="4 5" key="1">
    <citation type="submission" date="2018-08" db="EMBL/GenBank/DDBJ databases">
        <title>A genome reference for cultivated species of the human gut microbiota.</title>
        <authorList>
            <person name="Zou Y."/>
            <person name="Xue W."/>
            <person name="Luo G."/>
        </authorList>
    </citation>
    <scope>NUCLEOTIDE SEQUENCE [LARGE SCALE GENOMIC DNA]</scope>
    <source>
        <strain evidence="4 5">AF29-2</strain>
    </source>
</reference>
<evidence type="ECO:0000256" key="2">
    <source>
        <dbReference type="SAM" id="Coils"/>
    </source>
</evidence>
<dbReference type="InterPro" id="IPR032466">
    <property type="entry name" value="Metal_Hydrolase"/>
</dbReference>
<organism evidence="4 5">
    <name type="scientific">Megamonas rupellensis</name>
    <dbReference type="NCBI Taxonomy" id="491921"/>
    <lineage>
        <taxon>Bacteria</taxon>
        <taxon>Bacillati</taxon>
        <taxon>Bacillota</taxon>
        <taxon>Negativicutes</taxon>
        <taxon>Selenomonadales</taxon>
        <taxon>Selenomonadaceae</taxon>
        <taxon>Megamonas</taxon>
    </lineage>
</organism>
<dbReference type="AlphaFoldDB" id="A0A411ZTP0"/>
<dbReference type="InterPro" id="IPR032465">
    <property type="entry name" value="ACMSD"/>
</dbReference>
<dbReference type="RefSeq" id="WP_117976402.1">
    <property type="nucleotide sequence ID" value="NZ_JACJJU010000013.1"/>
</dbReference>
<name>A0A411ZTP0_9FIRM</name>
<evidence type="ECO:0000313" key="5">
    <source>
        <dbReference type="Proteomes" id="UP000284662"/>
    </source>
</evidence>
<evidence type="ECO:0000313" key="4">
    <source>
        <dbReference type="EMBL" id="RGQ06194.1"/>
    </source>
</evidence>
<dbReference type="CDD" id="cd01292">
    <property type="entry name" value="metallo-dependent_hydrolases"/>
    <property type="match status" value="1"/>
</dbReference>
<dbReference type="PANTHER" id="PTHR21240:SF19">
    <property type="entry name" value="CATALYTIC_ HYDROLASE"/>
    <property type="match status" value="1"/>
</dbReference>
<evidence type="ECO:0000256" key="1">
    <source>
        <dbReference type="ARBA" id="ARBA00023239"/>
    </source>
</evidence>
<protein>
    <submittedName>
        <fullName evidence="4">Amidohydrolase</fullName>
    </submittedName>
</protein>
<dbReference type="EMBL" id="QRST01000007">
    <property type="protein sequence ID" value="RGQ06194.1"/>
    <property type="molecule type" value="Genomic_DNA"/>
</dbReference>
<dbReference type="GO" id="GO:0016831">
    <property type="term" value="F:carboxy-lyase activity"/>
    <property type="evidence" value="ECO:0007669"/>
    <property type="project" value="InterPro"/>
</dbReference>
<dbReference type="PANTHER" id="PTHR21240">
    <property type="entry name" value="2-AMINO-3-CARBOXYLMUCONATE-6-SEMIALDEHYDE DECARBOXYLASE"/>
    <property type="match status" value="1"/>
</dbReference>
<dbReference type="SUPFAM" id="SSF51556">
    <property type="entry name" value="Metallo-dependent hydrolases"/>
    <property type="match status" value="1"/>
</dbReference>
<comment type="caution">
    <text evidence="4">The sequence shown here is derived from an EMBL/GenBank/DDBJ whole genome shotgun (WGS) entry which is preliminary data.</text>
</comment>
<evidence type="ECO:0000259" key="3">
    <source>
        <dbReference type="Pfam" id="PF04909"/>
    </source>
</evidence>